<keyword evidence="4 7" id="KW-0067">ATP-binding</keyword>
<dbReference type="Pfam" id="PF00152">
    <property type="entry name" value="tRNA-synt_2"/>
    <property type="match status" value="1"/>
</dbReference>
<reference evidence="9 11" key="1">
    <citation type="submission" date="2016-02" db="EMBL/GenBank/DDBJ databases">
        <title>Draft genome sequence for Clostridium paradoxum JW-YL-7.</title>
        <authorList>
            <person name="Utturkar S.M."/>
            <person name="Lancaster A."/>
            <person name="Poole F.L."/>
            <person name="Adams M.W."/>
            <person name="Brown S.D."/>
        </authorList>
    </citation>
    <scope>NUCLEOTIDE SEQUENCE [LARGE SCALE GENOMIC DNA]</scope>
    <source>
        <strain evidence="9 11">JW-YL-7</strain>
    </source>
</reference>
<reference evidence="10 12" key="2">
    <citation type="submission" date="2016-11" db="EMBL/GenBank/DDBJ databases">
        <authorList>
            <person name="Varghese N."/>
            <person name="Submissions S."/>
        </authorList>
    </citation>
    <scope>NUCLEOTIDE SEQUENCE [LARGE SCALE GENOMIC DNA]</scope>
    <source>
        <strain evidence="10 12">DSM 7308</strain>
    </source>
</reference>
<feature type="domain" description="Aminoacyl-transfer RNA synthetases class-II family profile" evidence="8">
    <location>
        <begin position="135"/>
        <end position="453"/>
    </location>
</feature>
<evidence type="ECO:0000256" key="3">
    <source>
        <dbReference type="ARBA" id="ARBA00022741"/>
    </source>
</evidence>
<dbReference type="GO" id="GO:0003676">
    <property type="term" value="F:nucleic acid binding"/>
    <property type="evidence" value="ECO:0007669"/>
    <property type="project" value="InterPro"/>
</dbReference>
<evidence type="ECO:0000313" key="10">
    <source>
        <dbReference type="EMBL" id="SHK79751.1"/>
    </source>
</evidence>
<organism evidence="9 11">
    <name type="scientific">Alkalithermobacter thermoalcaliphilus JW-YL-7 = DSM 7308</name>
    <dbReference type="NCBI Taxonomy" id="1121328"/>
    <lineage>
        <taxon>Bacteria</taxon>
        <taxon>Bacillati</taxon>
        <taxon>Bacillota</taxon>
        <taxon>Clostridia</taxon>
        <taxon>Peptostreptococcales</taxon>
        <taxon>Tepidibacteraceae</taxon>
        <taxon>Alkalithermobacter</taxon>
    </lineage>
</organism>
<evidence type="ECO:0000256" key="7">
    <source>
        <dbReference type="HAMAP-Rule" id="MF_00534"/>
    </source>
</evidence>
<dbReference type="GO" id="GO:0016740">
    <property type="term" value="F:transferase activity"/>
    <property type="evidence" value="ECO:0007669"/>
    <property type="project" value="UniProtKB-ARBA"/>
</dbReference>
<keyword evidence="7" id="KW-0963">Cytoplasm</keyword>
<dbReference type="InterPro" id="IPR045864">
    <property type="entry name" value="aa-tRNA-synth_II/BPL/LPL"/>
</dbReference>
<evidence type="ECO:0000256" key="1">
    <source>
        <dbReference type="ARBA" id="ARBA00008226"/>
    </source>
</evidence>
<dbReference type="InterPro" id="IPR004365">
    <property type="entry name" value="NA-bd_OB_tRNA"/>
</dbReference>
<dbReference type="OrthoDB" id="9762036at2"/>
<dbReference type="AlphaFoldDB" id="A0A150FQH7"/>
<dbReference type="Proteomes" id="UP000323392">
    <property type="component" value="Unassembled WGS sequence"/>
</dbReference>
<keyword evidence="3 7" id="KW-0547">Nucleotide-binding</keyword>
<dbReference type="FunFam" id="3.30.930.10:FF:000016">
    <property type="entry name" value="Asparagine--tRNA ligase"/>
    <property type="match status" value="1"/>
</dbReference>
<dbReference type="Gene3D" id="3.30.930.10">
    <property type="entry name" value="Bira Bifunctional Protein, Domain 2"/>
    <property type="match status" value="1"/>
</dbReference>
<evidence type="ECO:0000313" key="9">
    <source>
        <dbReference type="EMBL" id="KXZ39862.1"/>
    </source>
</evidence>
<evidence type="ECO:0000256" key="4">
    <source>
        <dbReference type="ARBA" id="ARBA00022840"/>
    </source>
</evidence>
<dbReference type="Pfam" id="PF01336">
    <property type="entry name" value="tRNA_anti-codon"/>
    <property type="match status" value="1"/>
</dbReference>
<dbReference type="GO" id="GO:0140096">
    <property type="term" value="F:catalytic activity, acting on a protein"/>
    <property type="evidence" value="ECO:0007669"/>
    <property type="project" value="UniProtKB-ARBA"/>
</dbReference>
<dbReference type="CDD" id="cd04318">
    <property type="entry name" value="EcAsnRS_like_N"/>
    <property type="match status" value="1"/>
</dbReference>
<comment type="caution">
    <text evidence="9">The sequence shown here is derived from an EMBL/GenBank/DDBJ whole genome shotgun (WGS) entry which is preliminary data.</text>
</comment>
<accession>A0A150FQH7</accession>
<name>A0A150FQH7_CLOPD</name>
<evidence type="ECO:0000259" key="8">
    <source>
        <dbReference type="PROSITE" id="PS50862"/>
    </source>
</evidence>
<dbReference type="InterPro" id="IPR004522">
    <property type="entry name" value="Asn-tRNA-ligase"/>
</dbReference>
<dbReference type="HAMAP" id="MF_00534">
    <property type="entry name" value="Asn_tRNA_synth"/>
    <property type="match status" value="1"/>
</dbReference>
<dbReference type="PROSITE" id="PS50862">
    <property type="entry name" value="AA_TRNA_LIGASE_II"/>
    <property type="match status" value="1"/>
</dbReference>
<comment type="subunit">
    <text evidence="7">Homodimer.</text>
</comment>
<proteinExistence type="inferred from homology"/>
<dbReference type="InterPro" id="IPR002312">
    <property type="entry name" value="Asp/Asn-tRNA-synth_IIb"/>
</dbReference>
<dbReference type="SUPFAM" id="SSF55681">
    <property type="entry name" value="Class II aaRS and biotin synthetases"/>
    <property type="match status" value="1"/>
</dbReference>
<dbReference type="GO" id="GO:0006421">
    <property type="term" value="P:asparaginyl-tRNA aminoacylation"/>
    <property type="evidence" value="ECO:0007669"/>
    <property type="project" value="UniProtKB-UniRule"/>
</dbReference>
<gene>
    <name evidence="7" type="primary">asnS</name>
    <name evidence="9" type="ORF">JWYL7_0937</name>
    <name evidence="10" type="ORF">SAMN05661008_00917</name>
</gene>
<dbReference type="NCBIfam" id="TIGR00457">
    <property type="entry name" value="asnS"/>
    <property type="match status" value="1"/>
</dbReference>
<dbReference type="GO" id="GO:0005737">
    <property type="term" value="C:cytoplasm"/>
    <property type="evidence" value="ECO:0007669"/>
    <property type="project" value="UniProtKB-SubCell"/>
</dbReference>
<dbReference type="GO" id="GO:0005524">
    <property type="term" value="F:ATP binding"/>
    <property type="evidence" value="ECO:0007669"/>
    <property type="project" value="UniProtKB-UniRule"/>
</dbReference>
<keyword evidence="12" id="KW-1185">Reference proteome</keyword>
<dbReference type="RefSeq" id="WP_066069759.1">
    <property type="nucleotide sequence ID" value="NZ_FRBG01000005.1"/>
</dbReference>
<evidence type="ECO:0000313" key="11">
    <source>
        <dbReference type="Proteomes" id="UP000092605"/>
    </source>
</evidence>
<dbReference type="EMBL" id="LSFY01000001">
    <property type="protein sequence ID" value="KXZ39862.1"/>
    <property type="molecule type" value="Genomic_DNA"/>
</dbReference>
<dbReference type="PANTHER" id="PTHR22594:SF34">
    <property type="entry name" value="ASPARAGINE--TRNA LIGASE, MITOCHONDRIAL-RELATED"/>
    <property type="match status" value="1"/>
</dbReference>
<evidence type="ECO:0000256" key="6">
    <source>
        <dbReference type="ARBA" id="ARBA00023146"/>
    </source>
</evidence>
<sequence>MESLSVREIFRNSNSYFDQTIKVSGWIRTSRLSKTFGFIELNDGTFFKNIQIVFDDTLHNFKEISKLPISSAITVEGKLEETPGSKQPFEIKATTINIEALSSSDYPLQKKRHSLEFLRSIAHLRPRSNTFSAVFRVRSLVAYAIHKFFQERDFVYTHTPIITGSDCEGAGQMFRVTTFDMNSVPLKDDNTVDFSKDFFGKETNLTVSGQLEAEAYALAFRKVYTFGPTFRAENSNTSRHASEFWMIEPEIAFADLEENMALAEDMLKYIIQYVLNNAPEEMEFFNNFIDNTLLDRLNNIVNSEFGKITYTEAIDLLKKSGENFEYPVEWGCDLQTEHERYLTEKIFKKPVFVTDYPKDIKAFYMRLNDDNKTVAAMDLLVPGVGEIIGGSQREERLEILEKRMEEMGLNKEDYWWYLELRKYGGVKHSGYGLGFERAIMYITGMSNIRDVIPFPRTPKSAEF</sequence>
<keyword evidence="5 7" id="KW-0648">Protein biosynthesis</keyword>
<comment type="similarity">
    <text evidence="1 7">Belongs to the class-II aminoacyl-tRNA synthetase family.</text>
</comment>
<keyword evidence="2 7" id="KW-0436">Ligase</keyword>
<protein>
    <recommendedName>
        <fullName evidence="7">Asparagine--tRNA ligase</fullName>
        <ecNumber evidence="7">6.1.1.22</ecNumber>
    </recommendedName>
    <alternativeName>
        <fullName evidence="7">Asparaginyl-tRNA synthetase</fullName>
        <shortName evidence="7">AsnRS</shortName>
    </alternativeName>
</protein>
<dbReference type="SUPFAM" id="SSF50249">
    <property type="entry name" value="Nucleic acid-binding proteins"/>
    <property type="match status" value="1"/>
</dbReference>
<dbReference type="EMBL" id="FRBG01000005">
    <property type="protein sequence ID" value="SHK79751.1"/>
    <property type="molecule type" value="Genomic_DNA"/>
</dbReference>
<dbReference type="InterPro" id="IPR006195">
    <property type="entry name" value="aa-tRNA-synth_II"/>
</dbReference>
<dbReference type="NCBIfam" id="NF003037">
    <property type="entry name" value="PRK03932.1"/>
    <property type="match status" value="1"/>
</dbReference>
<dbReference type="CDD" id="cd00776">
    <property type="entry name" value="AsxRS_core"/>
    <property type="match status" value="1"/>
</dbReference>
<dbReference type="PRINTS" id="PR01042">
    <property type="entry name" value="TRNASYNTHASP"/>
</dbReference>
<keyword evidence="6 7" id="KW-0030">Aminoacyl-tRNA synthetase</keyword>
<comment type="catalytic activity">
    <reaction evidence="7">
        <text>tRNA(Asn) + L-asparagine + ATP = L-asparaginyl-tRNA(Asn) + AMP + diphosphate + H(+)</text>
        <dbReference type="Rhea" id="RHEA:11180"/>
        <dbReference type="Rhea" id="RHEA-COMP:9659"/>
        <dbReference type="Rhea" id="RHEA-COMP:9674"/>
        <dbReference type="ChEBI" id="CHEBI:15378"/>
        <dbReference type="ChEBI" id="CHEBI:30616"/>
        <dbReference type="ChEBI" id="CHEBI:33019"/>
        <dbReference type="ChEBI" id="CHEBI:58048"/>
        <dbReference type="ChEBI" id="CHEBI:78442"/>
        <dbReference type="ChEBI" id="CHEBI:78515"/>
        <dbReference type="ChEBI" id="CHEBI:456215"/>
        <dbReference type="EC" id="6.1.1.22"/>
    </reaction>
</comment>
<evidence type="ECO:0000256" key="2">
    <source>
        <dbReference type="ARBA" id="ARBA00022598"/>
    </source>
</evidence>
<dbReference type="PATRIC" id="fig|1121328.3.peg.943"/>
<dbReference type="PANTHER" id="PTHR22594">
    <property type="entry name" value="ASPARTYL/LYSYL-TRNA SYNTHETASE"/>
    <property type="match status" value="1"/>
</dbReference>
<comment type="subcellular location">
    <subcellularLocation>
        <location evidence="7">Cytoplasm</location>
    </subcellularLocation>
</comment>
<dbReference type="GO" id="GO:0004816">
    <property type="term" value="F:asparagine-tRNA ligase activity"/>
    <property type="evidence" value="ECO:0007669"/>
    <property type="project" value="UniProtKB-UniRule"/>
</dbReference>
<dbReference type="EC" id="6.1.1.22" evidence="7"/>
<evidence type="ECO:0000256" key="5">
    <source>
        <dbReference type="ARBA" id="ARBA00022917"/>
    </source>
</evidence>
<dbReference type="STRING" id="1121328.JWYL7_0937"/>
<dbReference type="InterPro" id="IPR012340">
    <property type="entry name" value="NA-bd_OB-fold"/>
</dbReference>
<evidence type="ECO:0000313" key="12">
    <source>
        <dbReference type="Proteomes" id="UP000323392"/>
    </source>
</evidence>
<dbReference type="InterPro" id="IPR004364">
    <property type="entry name" value="Aa-tRNA-synt_II"/>
</dbReference>
<dbReference type="Gene3D" id="2.40.50.140">
    <property type="entry name" value="Nucleic acid-binding proteins"/>
    <property type="match status" value="1"/>
</dbReference>
<dbReference type="Proteomes" id="UP000092605">
    <property type="component" value="Unassembled WGS sequence"/>
</dbReference>